<feature type="compositionally biased region" description="Acidic residues" evidence="1">
    <location>
        <begin position="127"/>
        <end position="138"/>
    </location>
</feature>
<accession>A0A8S3W506</accession>
<protein>
    <submittedName>
        <fullName evidence="2">(apollo) hypothetical protein</fullName>
    </submittedName>
</protein>
<keyword evidence="3" id="KW-1185">Reference proteome</keyword>
<feature type="compositionally biased region" description="Acidic residues" evidence="1">
    <location>
        <begin position="95"/>
        <end position="111"/>
    </location>
</feature>
<feature type="compositionally biased region" description="Acidic residues" evidence="1">
    <location>
        <begin position="177"/>
        <end position="191"/>
    </location>
</feature>
<name>A0A8S3W506_PARAO</name>
<comment type="caution">
    <text evidence="2">The sequence shown here is derived from an EMBL/GenBank/DDBJ whole genome shotgun (WGS) entry which is preliminary data.</text>
</comment>
<feature type="region of interest" description="Disordered" evidence="1">
    <location>
        <begin position="1"/>
        <end position="196"/>
    </location>
</feature>
<reference evidence="2" key="1">
    <citation type="submission" date="2021-04" db="EMBL/GenBank/DDBJ databases">
        <authorList>
            <person name="Tunstrom K."/>
        </authorList>
    </citation>
    <scope>NUCLEOTIDE SEQUENCE</scope>
</reference>
<dbReference type="PANTHER" id="PTHR46155">
    <property type="entry name" value="BIFUNCTIONAL INHIBITOR/LIPID-TRANSFER PROTEIN/SEED STORAGE 2S ALBUMIN SUPERFAMILY PROTEIN"/>
    <property type="match status" value="1"/>
</dbReference>
<organism evidence="2 3">
    <name type="scientific">Parnassius apollo</name>
    <name type="common">Apollo butterfly</name>
    <name type="synonym">Papilio apollo</name>
    <dbReference type="NCBI Taxonomy" id="110799"/>
    <lineage>
        <taxon>Eukaryota</taxon>
        <taxon>Metazoa</taxon>
        <taxon>Ecdysozoa</taxon>
        <taxon>Arthropoda</taxon>
        <taxon>Hexapoda</taxon>
        <taxon>Insecta</taxon>
        <taxon>Pterygota</taxon>
        <taxon>Neoptera</taxon>
        <taxon>Endopterygota</taxon>
        <taxon>Lepidoptera</taxon>
        <taxon>Glossata</taxon>
        <taxon>Ditrysia</taxon>
        <taxon>Papilionoidea</taxon>
        <taxon>Papilionidae</taxon>
        <taxon>Parnassiinae</taxon>
        <taxon>Parnassini</taxon>
        <taxon>Parnassius</taxon>
        <taxon>Parnassius</taxon>
    </lineage>
</organism>
<feature type="compositionally biased region" description="Low complexity" evidence="1">
    <location>
        <begin position="49"/>
        <end position="72"/>
    </location>
</feature>
<dbReference type="AlphaFoldDB" id="A0A8S3W506"/>
<dbReference type="Proteomes" id="UP000691718">
    <property type="component" value="Unassembled WGS sequence"/>
</dbReference>
<dbReference type="EMBL" id="CAJQZP010000160">
    <property type="protein sequence ID" value="CAG4941430.1"/>
    <property type="molecule type" value="Genomic_DNA"/>
</dbReference>
<evidence type="ECO:0000313" key="3">
    <source>
        <dbReference type="Proteomes" id="UP000691718"/>
    </source>
</evidence>
<sequence length="335" mass="37546">MSDVKRNATGGNGTDQTGTEKGIIAQNGTESSSNETNTEIEEEQRTPETIPTTLKATTQTTPEDTMQTTPEDTMQRTLEDTTQTTPKDTTHETPEDTTLETPEDTTLETPEDTTQTTPKDTTHETPEDTTLETPEDTTLETPKDTTHETPEDTTLETPEDITQTTPKDTTLATPEDTTLETPEDTTLETPEDTTQTTLEATMQTTPEEQVITNSTEKSRLIRIGYDANDNIKSDNINDFYEIREHSPNAYSDVKEFVKEKQSMSKVLSLLEEILKNMNSKKKFENLLLSNVIQTTPFDEPSIESIDDLPKKTSEELYVESGDNNFDEKMNDKIII</sequence>
<evidence type="ECO:0000313" key="2">
    <source>
        <dbReference type="EMBL" id="CAG4941430.1"/>
    </source>
</evidence>
<gene>
    <name evidence="2" type="ORF">PAPOLLO_LOCUS2193</name>
</gene>
<proteinExistence type="predicted"/>
<evidence type="ECO:0000256" key="1">
    <source>
        <dbReference type="SAM" id="MobiDB-lite"/>
    </source>
</evidence>
<dbReference type="PANTHER" id="PTHR46155:SF1">
    <property type="entry name" value="BIFUNCTIONAL INHIBITOR_LIPID-TRANSFER PROTEIN_SEED STORAGE 2S ALBUMIN SUPERFAMILY PROTEIN"/>
    <property type="match status" value="1"/>
</dbReference>
<feature type="compositionally biased region" description="Basic and acidic residues" evidence="1">
    <location>
        <begin position="141"/>
        <end position="150"/>
    </location>
</feature>
<feature type="compositionally biased region" description="Low complexity" evidence="1">
    <location>
        <begin position="27"/>
        <end position="37"/>
    </location>
</feature>